<feature type="transmembrane region" description="Helical" evidence="1">
    <location>
        <begin position="69"/>
        <end position="87"/>
    </location>
</feature>
<gene>
    <name evidence="2" type="ORF">LCGC14_2698310</name>
</gene>
<name>A0A0F9C8E1_9ZZZZ</name>
<comment type="caution">
    <text evidence="2">The sequence shown here is derived from an EMBL/GenBank/DDBJ whole genome shotgun (WGS) entry which is preliminary data.</text>
</comment>
<keyword evidence="1" id="KW-1133">Transmembrane helix</keyword>
<organism evidence="2">
    <name type="scientific">marine sediment metagenome</name>
    <dbReference type="NCBI Taxonomy" id="412755"/>
    <lineage>
        <taxon>unclassified sequences</taxon>
        <taxon>metagenomes</taxon>
        <taxon>ecological metagenomes</taxon>
    </lineage>
</organism>
<accession>A0A0F9C8E1</accession>
<proteinExistence type="predicted"/>
<sequence length="143" mass="15524">IILALAFSAPLKDQVVSTMGNNSLNCTNPDIPTVIKATCTTIDFGFFYFISIIIAISLAIVAGKRDVTGIITSIFVFVVVVAMMSPLKNLIITFRDATHLNCASTTIVGVKLTCIFLDLWLFYFVAIAIASAITLIFIKKVLK</sequence>
<keyword evidence="1" id="KW-0472">Membrane</keyword>
<feature type="non-terminal residue" evidence="2">
    <location>
        <position position="1"/>
    </location>
</feature>
<feature type="transmembrane region" description="Helical" evidence="1">
    <location>
        <begin position="44"/>
        <end position="62"/>
    </location>
</feature>
<protein>
    <submittedName>
        <fullName evidence="2">Uncharacterized protein</fullName>
    </submittedName>
</protein>
<reference evidence="2" key="1">
    <citation type="journal article" date="2015" name="Nature">
        <title>Complex archaea that bridge the gap between prokaryotes and eukaryotes.</title>
        <authorList>
            <person name="Spang A."/>
            <person name="Saw J.H."/>
            <person name="Jorgensen S.L."/>
            <person name="Zaremba-Niedzwiedzka K."/>
            <person name="Martijn J."/>
            <person name="Lind A.E."/>
            <person name="van Eijk R."/>
            <person name="Schleper C."/>
            <person name="Guy L."/>
            <person name="Ettema T.J."/>
        </authorList>
    </citation>
    <scope>NUCLEOTIDE SEQUENCE</scope>
</reference>
<dbReference type="EMBL" id="LAZR01048010">
    <property type="protein sequence ID" value="KKK92896.1"/>
    <property type="molecule type" value="Genomic_DNA"/>
</dbReference>
<evidence type="ECO:0000313" key="2">
    <source>
        <dbReference type="EMBL" id="KKK92896.1"/>
    </source>
</evidence>
<feature type="transmembrane region" description="Helical" evidence="1">
    <location>
        <begin position="120"/>
        <end position="138"/>
    </location>
</feature>
<dbReference type="AlphaFoldDB" id="A0A0F9C8E1"/>
<evidence type="ECO:0000256" key="1">
    <source>
        <dbReference type="SAM" id="Phobius"/>
    </source>
</evidence>
<keyword evidence="1" id="KW-0812">Transmembrane</keyword>